<comment type="similarity">
    <text evidence="1">Belongs to the transferase hexapeptide repeat family.</text>
</comment>
<dbReference type="EMBL" id="CP042913">
    <property type="protein sequence ID" value="QEG36180.1"/>
    <property type="molecule type" value="Genomic_DNA"/>
</dbReference>
<sequence>MTKQPEEIFVIGGGGHGKVAVRAAQAAGKRVAAIFDDDPGKWNCVLYGVPVMGPLDALRRRNVLPTLVAIGDNNRRLALVEKWNLPWTSVVHPAAFVDDSAQIGAGVLILPGAVVHTDAVVGDHTIVNSNATIEHDCQIGPGAHISCSACLTGGVQVGCGVMIGAGAIVLPGVLMSDFAVVGAGSVVTRNVPAATTVAGVPARNLNPRKRSDA</sequence>
<dbReference type="AlphaFoldDB" id="A0A5B9QEW3"/>
<evidence type="ECO:0000259" key="4">
    <source>
        <dbReference type="Pfam" id="PF17836"/>
    </source>
</evidence>
<dbReference type="SUPFAM" id="SSF51161">
    <property type="entry name" value="Trimeric LpxA-like enzymes"/>
    <property type="match status" value="1"/>
</dbReference>
<organism evidence="5 6">
    <name type="scientific">Bythopirellula goksoeyrii</name>
    <dbReference type="NCBI Taxonomy" id="1400387"/>
    <lineage>
        <taxon>Bacteria</taxon>
        <taxon>Pseudomonadati</taxon>
        <taxon>Planctomycetota</taxon>
        <taxon>Planctomycetia</taxon>
        <taxon>Pirellulales</taxon>
        <taxon>Lacipirellulaceae</taxon>
        <taxon>Bythopirellula</taxon>
    </lineage>
</organism>
<protein>
    <submittedName>
        <fullName evidence="5">Acetyltransferase EpsM</fullName>
        <ecNumber evidence="5">2.3.1.-</ecNumber>
    </submittedName>
</protein>
<dbReference type="InterPro" id="IPR020019">
    <property type="entry name" value="AcTrfase_PglD-like"/>
</dbReference>
<feature type="active site" description="Proton acceptor" evidence="2">
    <location>
        <position position="135"/>
    </location>
</feature>
<keyword evidence="6" id="KW-1185">Reference proteome</keyword>
<dbReference type="Pfam" id="PF17836">
    <property type="entry name" value="PglD_N"/>
    <property type="match status" value="1"/>
</dbReference>
<evidence type="ECO:0000313" key="6">
    <source>
        <dbReference type="Proteomes" id="UP000323917"/>
    </source>
</evidence>
<name>A0A5B9QEW3_9BACT</name>
<dbReference type="Proteomes" id="UP000323917">
    <property type="component" value="Chromosome"/>
</dbReference>
<feature type="site" description="Increases basicity of active site His" evidence="2">
    <location>
        <position position="136"/>
    </location>
</feature>
<dbReference type="InterPro" id="IPR050179">
    <property type="entry name" value="Trans_hexapeptide_repeat"/>
</dbReference>
<dbReference type="RefSeq" id="WP_148074566.1">
    <property type="nucleotide sequence ID" value="NZ_CP042913.1"/>
</dbReference>
<dbReference type="InterPro" id="IPR011004">
    <property type="entry name" value="Trimer_LpxA-like_sf"/>
</dbReference>
<dbReference type="EC" id="2.3.1.-" evidence="5"/>
<keyword evidence="5" id="KW-0808">Transferase</keyword>
<feature type="binding site" evidence="3">
    <location>
        <position position="71"/>
    </location>
    <ligand>
        <name>substrate</name>
    </ligand>
</feature>
<reference evidence="5 6" key="1">
    <citation type="submission" date="2019-08" db="EMBL/GenBank/DDBJ databases">
        <title>Deep-cultivation of Planctomycetes and their phenomic and genomic characterization uncovers novel biology.</title>
        <authorList>
            <person name="Wiegand S."/>
            <person name="Jogler M."/>
            <person name="Boedeker C."/>
            <person name="Pinto D."/>
            <person name="Vollmers J."/>
            <person name="Rivas-Marin E."/>
            <person name="Kohn T."/>
            <person name="Peeters S.H."/>
            <person name="Heuer A."/>
            <person name="Rast P."/>
            <person name="Oberbeckmann S."/>
            <person name="Bunk B."/>
            <person name="Jeske O."/>
            <person name="Meyerdierks A."/>
            <person name="Storesund J.E."/>
            <person name="Kallscheuer N."/>
            <person name="Luecker S."/>
            <person name="Lage O.M."/>
            <person name="Pohl T."/>
            <person name="Merkel B.J."/>
            <person name="Hornburger P."/>
            <person name="Mueller R.-W."/>
            <person name="Bruemmer F."/>
            <person name="Labrenz M."/>
            <person name="Spormann A.M."/>
            <person name="Op den Camp H."/>
            <person name="Overmann J."/>
            <person name="Amann R."/>
            <person name="Jetten M.S.M."/>
            <person name="Mascher T."/>
            <person name="Medema M.H."/>
            <person name="Devos D.P."/>
            <person name="Kaster A.-K."/>
            <person name="Ovreas L."/>
            <person name="Rohde M."/>
            <person name="Galperin M.Y."/>
            <person name="Jogler C."/>
        </authorList>
    </citation>
    <scope>NUCLEOTIDE SEQUENCE [LARGE SCALE GENOMIC DNA]</scope>
    <source>
        <strain evidence="5 6">Pr1d</strain>
    </source>
</reference>
<feature type="domain" description="PglD N-terminal" evidence="4">
    <location>
        <begin position="8"/>
        <end position="82"/>
    </location>
</feature>
<dbReference type="Pfam" id="PF00132">
    <property type="entry name" value="Hexapep"/>
    <property type="match status" value="1"/>
</dbReference>
<accession>A0A5B9QEW3</accession>
<dbReference type="KEGG" id="bgok:Pr1d_34890"/>
<dbReference type="CDD" id="cd03360">
    <property type="entry name" value="LbH_AT_putative"/>
    <property type="match status" value="1"/>
</dbReference>
<gene>
    <name evidence="5" type="primary">epsM_1</name>
    <name evidence="5" type="ORF">Pr1d_34890</name>
</gene>
<proteinExistence type="inferred from homology"/>
<keyword evidence="5" id="KW-0012">Acyltransferase</keyword>
<evidence type="ECO:0000256" key="2">
    <source>
        <dbReference type="PIRSR" id="PIRSR620019-1"/>
    </source>
</evidence>
<dbReference type="Gene3D" id="3.40.50.20">
    <property type="match status" value="1"/>
</dbReference>
<evidence type="ECO:0000256" key="1">
    <source>
        <dbReference type="ARBA" id="ARBA00007274"/>
    </source>
</evidence>
<dbReference type="Gene3D" id="2.160.10.10">
    <property type="entry name" value="Hexapeptide repeat proteins"/>
    <property type="match status" value="1"/>
</dbReference>
<evidence type="ECO:0000256" key="3">
    <source>
        <dbReference type="PIRSR" id="PIRSR620019-2"/>
    </source>
</evidence>
<dbReference type="InterPro" id="IPR001451">
    <property type="entry name" value="Hexapep"/>
</dbReference>
<dbReference type="InterPro" id="IPR041561">
    <property type="entry name" value="PglD_N"/>
</dbReference>
<dbReference type="PANTHER" id="PTHR43300">
    <property type="entry name" value="ACETYLTRANSFERASE"/>
    <property type="match status" value="1"/>
</dbReference>
<dbReference type="NCBIfam" id="TIGR03570">
    <property type="entry name" value="NeuD_NnaD"/>
    <property type="match status" value="1"/>
</dbReference>
<evidence type="ECO:0000313" key="5">
    <source>
        <dbReference type="EMBL" id="QEG36180.1"/>
    </source>
</evidence>
<dbReference type="GO" id="GO:0016746">
    <property type="term" value="F:acyltransferase activity"/>
    <property type="evidence" value="ECO:0007669"/>
    <property type="project" value="UniProtKB-KW"/>
</dbReference>
<dbReference type="OrthoDB" id="9794407at2"/>
<dbReference type="PANTHER" id="PTHR43300:SF7">
    <property type="entry name" value="UDP-N-ACETYLBACILLOSAMINE N-ACETYLTRANSFERASE"/>
    <property type="match status" value="1"/>
</dbReference>
<feature type="binding site" evidence="3">
    <location>
        <position position="144"/>
    </location>
    <ligand>
        <name>acetyl-CoA</name>
        <dbReference type="ChEBI" id="CHEBI:57288"/>
    </ligand>
</feature>